<dbReference type="AlphaFoldDB" id="A0A6B9G244"/>
<gene>
    <name evidence="1" type="ORF">MMSR116_31555</name>
</gene>
<proteinExistence type="predicted"/>
<protein>
    <submittedName>
        <fullName evidence="1">Uncharacterized protein</fullName>
    </submittedName>
</protein>
<accession>A0A6B9G244</accession>
<dbReference type="Proteomes" id="UP000012488">
    <property type="component" value="Chromosome"/>
</dbReference>
<evidence type="ECO:0000313" key="2">
    <source>
        <dbReference type="Proteomes" id="UP000012488"/>
    </source>
</evidence>
<name>A0A6B9G244_9HYPH</name>
<reference evidence="1 2" key="2">
    <citation type="journal article" date="2013" name="Genome Announc.">
        <title>Draft Genome Sequence of Methylobacterium mesophilicum Strain SR1.6/6, Isolated from Citrus sinensis.</title>
        <authorList>
            <person name="Marinho Almeida D."/>
            <person name="Dini-Andreote F."/>
            <person name="Camargo Neves A.A."/>
            <person name="Juca Ramos R.T."/>
            <person name="Andreote F.D."/>
            <person name="Carneiro A.R."/>
            <person name="Oliveira de Souza Lima A."/>
            <person name="Caracciolo Gomes de Sa P.H."/>
            <person name="Ribeiro Barbosa M.S."/>
            <person name="Araujo W.L."/>
            <person name="Silva A."/>
        </authorList>
    </citation>
    <scope>NUCLEOTIDE SEQUENCE [LARGE SCALE GENOMIC DNA]</scope>
    <source>
        <strain evidence="1 2">SR1.6/6</strain>
    </source>
</reference>
<evidence type="ECO:0000313" key="1">
    <source>
        <dbReference type="EMBL" id="QGY05925.1"/>
    </source>
</evidence>
<organism evidence="1 2">
    <name type="scientific">Methylobacterium mesophilicum SR1.6/6</name>
    <dbReference type="NCBI Taxonomy" id="908290"/>
    <lineage>
        <taxon>Bacteria</taxon>
        <taxon>Pseudomonadati</taxon>
        <taxon>Pseudomonadota</taxon>
        <taxon>Alphaproteobacteria</taxon>
        <taxon>Hyphomicrobiales</taxon>
        <taxon>Methylobacteriaceae</taxon>
        <taxon>Methylobacterium</taxon>
    </lineage>
</organism>
<dbReference type="KEGG" id="mmes:MMSR116_31555"/>
<dbReference type="RefSeq" id="WP_158169340.1">
    <property type="nucleotide sequence ID" value="NZ_CP043538.1"/>
</dbReference>
<sequence length="108" mass="11067">MHEFLVSALIAVPVACAVSVPAGLLIARLAVKGPPRWLKFYKETVEPQQAKSKPIIFVASAGTIIGAWRQTSAAGVTYGGLEIAPLAAPSEGTLVFDGAPDGAPRAAA</sequence>
<dbReference type="EMBL" id="CP043538">
    <property type="protein sequence ID" value="QGY05925.1"/>
    <property type="molecule type" value="Genomic_DNA"/>
</dbReference>
<reference evidence="1 2" key="1">
    <citation type="journal article" date="2012" name="Genet. Mol. Biol.">
        <title>Analysis of 16S rRNA and mxaF genes revealing insights into Methylobacterium niche-specific plant association.</title>
        <authorList>
            <person name="Dourado M.N."/>
            <person name="Andreote F.D."/>
            <person name="Dini-Andreote F."/>
            <person name="Conti R."/>
            <person name="Araujo J.M."/>
            <person name="Araujo W.L."/>
        </authorList>
    </citation>
    <scope>NUCLEOTIDE SEQUENCE [LARGE SCALE GENOMIC DNA]</scope>
    <source>
        <strain evidence="1 2">SR1.6/6</strain>
    </source>
</reference>